<dbReference type="InterPro" id="IPR017938">
    <property type="entry name" value="Riboflavin_synthase-like_b-brl"/>
</dbReference>
<dbReference type="InterPro" id="IPR001709">
    <property type="entry name" value="Flavoprot_Pyr_Nucl_cyt_Rdtase"/>
</dbReference>
<feature type="binding site" evidence="10">
    <location>
        <position position="110"/>
    </location>
    <ligand>
        <name>FAD</name>
        <dbReference type="ChEBI" id="CHEBI:57692"/>
    </ligand>
</feature>
<comment type="cofactor">
    <cofactor evidence="1 10 11">
        <name>FAD</name>
        <dbReference type="ChEBI" id="CHEBI:57692"/>
    </cofactor>
</comment>
<evidence type="ECO:0000256" key="2">
    <source>
        <dbReference type="ARBA" id="ARBA00004173"/>
    </source>
</evidence>
<dbReference type="SUPFAM" id="SSF52343">
    <property type="entry name" value="Ferredoxin reductase-like, C-terminal NADP-linked domain"/>
    <property type="match status" value="1"/>
</dbReference>
<dbReference type="PROSITE" id="PS51384">
    <property type="entry name" value="FAD_FR"/>
    <property type="match status" value="1"/>
</dbReference>
<evidence type="ECO:0000256" key="8">
    <source>
        <dbReference type="ARBA" id="ARBA00023128"/>
    </source>
</evidence>
<dbReference type="Gene3D" id="3.40.50.80">
    <property type="entry name" value="Nucleotide-binding domain of ferredoxin-NADP reductase (FNR) module"/>
    <property type="match status" value="1"/>
</dbReference>
<comment type="similarity">
    <text evidence="3 11">Belongs to the flavoprotein pyridine nucleotide cytochrome reductase family.</text>
</comment>
<name>A0A7S4T701_9DINO</name>
<keyword evidence="8" id="KW-0496">Mitochondrion</keyword>
<evidence type="ECO:0000256" key="5">
    <source>
        <dbReference type="ARBA" id="ARBA00022827"/>
    </source>
</evidence>
<feature type="binding site" evidence="10">
    <location>
        <position position="93"/>
    </location>
    <ligand>
        <name>FAD</name>
        <dbReference type="ChEBI" id="CHEBI:57692"/>
    </ligand>
</feature>
<dbReference type="Pfam" id="PF00970">
    <property type="entry name" value="FAD_binding_6"/>
    <property type="match status" value="1"/>
</dbReference>
<dbReference type="PANTHER" id="PTHR19370:SF171">
    <property type="entry name" value="NADH-CYTOCHROME B5 REDUCTASE 2"/>
    <property type="match status" value="1"/>
</dbReference>
<keyword evidence="6 11" id="KW-0560">Oxidoreductase</keyword>
<dbReference type="SUPFAM" id="SSF63380">
    <property type="entry name" value="Riboflavin synthase domain-like"/>
    <property type="match status" value="1"/>
</dbReference>
<dbReference type="EC" id="1.6.2.2" evidence="11"/>
<dbReference type="Pfam" id="PF00175">
    <property type="entry name" value="NAD_binding_1"/>
    <property type="match status" value="1"/>
</dbReference>
<dbReference type="GO" id="GO:0005739">
    <property type="term" value="C:mitochondrion"/>
    <property type="evidence" value="ECO:0007669"/>
    <property type="project" value="UniProtKB-SubCell"/>
</dbReference>
<dbReference type="PRINTS" id="PR00371">
    <property type="entry name" value="FPNCR"/>
</dbReference>
<dbReference type="FunFam" id="3.40.50.80:FF:000009">
    <property type="entry name" value="NADH-cytochrome b5 reductase"/>
    <property type="match status" value="1"/>
</dbReference>
<dbReference type="Gene3D" id="2.40.30.10">
    <property type="entry name" value="Translation factors"/>
    <property type="match status" value="1"/>
</dbReference>
<protein>
    <recommendedName>
        <fullName evidence="11">NADH-cytochrome b5 reductase</fullName>
        <ecNumber evidence="11">1.6.2.2</ecNumber>
    </recommendedName>
</protein>
<feature type="binding site" evidence="10">
    <location>
        <position position="108"/>
    </location>
    <ligand>
        <name>FAD</name>
        <dbReference type="ChEBI" id="CHEBI:57692"/>
    </ligand>
</feature>
<organism evidence="13">
    <name type="scientific">Alexandrium monilatum</name>
    <dbReference type="NCBI Taxonomy" id="311494"/>
    <lineage>
        <taxon>Eukaryota</taxon>
        <taxon>Sar</taxon>
        <taxon>Alveolata</taxon>
        <taxon>Dinophyceae</taxon>
        <taxon>Gonyaulacales</taxon>
        <taxon>Pyrocystaceae</taxon>
        <taxon>Alexandrium</taxon>
    </lineage>
</organism>
<keyword evidence="5 10" id="KW-0274">FAD</keyword>
<dbReference type="InterPro" id="IPR039261">
    <property type="entry name" value="FNR_nucleotide-bd"/>
</dbReference>
<feature type="binding site" evidence="10">
    <location>
        <position position="117"/>
    </location>
    <ligand>
        <name>FAD</name>
        <dbReference type="ChEBI" id="CHEBI:57692"/>
    </ligand>
</feature>
<dbReference type="CDD" id="cd06183">
    <property type="entry name" value="cyt_b5_reduct_like"/>
    <property type="match status" value="1"/>
</dbReference>
<feature type="domain" description="FAD-binding FR-type" evidence="12">
    <location>
        <begin position="38"/>
        <end position="144"/>
    </location>
</feature>
<evidence type="ECO:0000256" key="4">
    <source>
        <dbReference type="ARBA" id="ARBA00022630"/>
    </source>
</evidence>
<dbReference type="InterPro" id="IPR001834">
    <property type="entry name" value="CBR-like"/>
</dbReference>
<evidence type="ECO:0000313" key="13">
    <source>
        <dbReference type="EMBL" id="CAE4667756.1"/>
    </source>
</evidence>
<evidence type="ECO:0000256" key="11">
    <source>
        <dbReference type="RuleBase" id="RU361226"/>
    </source>
</evidence>
<gene>
    <name evidence="13" type="ORF">AMON00008_LOCUS63985</name>
</gene>
<keyword evidence="4 10" id="KW-0285">Flavoprotein</keyword>
<comment type="subcellular location">
    <subcellularLocation>
        <location evidence="2">Mitochondrion</location>
    </subcellularLocation>
</comment>
<comment type="catalytic activity">
    <reaction evidence="9 11">
        <text>2 Fe(III)-[cytochrome b5] + NADH = 2 Fe(II)-[cytochrome b5] + NAD(+) + H(+)</text>
        <dbReference type="Rhea" id="RHEA:46680"/>
        <dbReference type="Rhea" id="RHEA-COMP:10438"/>
        <dbReference type="Rhea" id="RHEA-COMP:10439"/>
        <dbReference type="ChEBI" id="CHEBI:15378"/>
        <dbReference type="ChEBI" id="CHEBI:29033"/>
        <dbReference type="ChEBI" id="CHEBI:29034"/>
        <dbReference type="ChEBI" id="CHEBI:57540"/>
        <dbReference type="ChEBI" id="CHEBI:57945"/>
        <dbReference type="EC" id="1.6.2.2"/>
    </reaction>
</comment>
<accession>A0A7S4T701</accession>
<proteinExistence type="inferred from homology"/>
<feature type="binding site" evidence="10">
    <location>
        <position position="160"/>
    </location>
    <ligand>
        <name>FAD</name>
        <dbReference type="ChEBI" id="CHEBI:57692"/>
    </ligand>
</feature>
<dbReference type="InterPro" id="IPR008333">
    <property type="entry name" value="Cbr1-like_FAD-bd_dom"/>
</dbReference>
<feature type="binding site" evidence="10">
    <location>
        <position position="91"/>
    </location>
    <ligand>
        <name>FAD</name>
        <dbReference type="ChEBI" id="CHEBI:57692"/>
    </ligand>
</feature>
<dbReference type="GO" id="GO:0090524">
    <property type="term" value="F:cytochrome-b5 reductase activity, acting on NADH"/>
    <property type="evidence" value="ECO:0007669"/>
    <property type="project" value="UniProtKB-EC"/>
</dbReference>
<evidence type="ECO:0000256" key="10">
    <source>
        <dbReference type="PIRSR" id="PIRSR601834-1"/>
    </source>
</evidence>
<evidence type="ECO:0000256" key="7">
    <source>
        <dbReference type="ARBA" id="ARBA00023027"/>
    </source>
</evidence>
<reference evidence="13" key="1">
    <citation type="submission" date="2021-01" db="EMBL/GenBank/DDBJ databases">
        <authorList>
            <person name="Corre E."/>
            <person name="Pelletier E."/>
            <person name="Niang G."/>
            <person name="Scheremetjew M."/>
            <person name="Finn R."/>
            <person name="Kale V."/>
            <person name="Holt S."/>
            <person name="Cochrane G."/>
            <person name="Meng A."/>
            <person name="Brown T."/>
            <person name="Cohen L."/>
        </authorList>
    </citation>
    <scope>NUCLEOTIDE SEQUENCE</scope>
    <source>
        <strain evidence="13">CCMP3105</strain>
    </source>
</reference>
<evidence type="ECO:0000256" key="9">
    <source>
        <dbReference type="ARBA" id="ARBA00047682"/>
    </source>
</evidence>
<feature type="binding site" evidence="10">
    <location>
        <position position="92"/>
    </location>
    <ligand>
        <name>FAD</name>
        <dbReference type="ChEBI" id="CHEBI:57692"/>
    </ligand>
</feature>
<evidence type="ECO:0000256" key="3">
    <source>
        <dbReference type="ARBA" id="ARBA00006105"/>
    </source>
</evidence>
<dbReference type="PANTHER" id="PTHR19370">
    <property type="entry name" value="NADH-CYTOCHROME B5 REDUCTASE"/>
    <property type="match status" value="1"/>
</dbReference>
<sequence length="284" mass="31150">MGASPSLDMCYGPARLTEAIGPPTAAVCPPGECVFTEWQWAPAKLRDRQKVTHDTVLLTFALPDEDKPVGLTTCACLLAGFLGKDDDPVVRPYTPVSTNALLGSFQLLMKVYDTGKMGQFMNSLPLGSSVDFRHVAKNVKIQYPFEKRHVTMLAGGSGITPFIQALHAILGTARDTTEVTLLFGNKSEDDIICKDMLESWSRGSKGRLKVVHTLSKHGREWKGLKGRIGPELIKQHTAPPSEDVLVMICGPPAMYDTLCGPRDKKELSGVLKVMGYRDEQVFKF</sequence>
<dbReference type="EMBL" id="HBNR01089214">
    <property type="protein sequence ID" value="CAE4667756.1"/>
    <property type="molecule type" value="Transcribed_RNA"/>
</dbReference>
<evidence type="ECO:0000256" key="6">
    <source>
        <dbReference type="ARBA" id="ARBA00023002"/>
    </source>
</evidence>
<keyword evidence="7 11" id="KW-0520">NAD</keyword>
<dbReference type="AlphaFoldDB" id="A0A7S4T701"/>
<dbReference type="InterPro" id="IPR017927">
    <property type="entry name" value="FAD-bd_FR_type"/>
</dbReference>
<dbReference type="InterPro" id="IPR001433">
    <property type="entry name" value="OxRdtase_FAD/NAD-bd"/>
</dbReference>
<evidence type="ECO:0000256" key="1">
    <source>
        <dbReference type="ARBA" id="ARBA00001974"/>
    </source>
</evidence>
<dbReference type="PRINTS" id="PR00406">
    <property type="entry name" value="CYTB5RDTASE"/>
</dbReference>
<evidence type="ECO:0000259" key="12">
    <source>
        <dbReference type="PROSITE" id="PS51384"/>
    </source>
</evidence>
<feature type="binding site" evidence="10">
    <location>
        <position position="116"/>
    </location>
    <ligand>
        <name>FAD</name>
        <dbReference type="ChEBI" id="CHEBI:57692"/>
    </ligand>
</feature>